<reference evidence="2" key="1">
    <citation type="submission" date="2022-11" db="UniProtKB">
        <authorList>
            <consortium name="WormBaseParasite"/>
        </authorList>
    </citation>
    <scope>IDENTIFICATION</scope>
</reference>
<proteinExistence type="predicted"/>
<name>A0A915BIJ8_PARUN</name>
<organism evidence="1 2">
    <name type="scientific">Parascaris univalens</name>
    <name type="common">Nematode worm</name>
    <dbReference type="NCBI Taxonomy" id="6257"/>
    <lineage>
        <taxon>Eukaryota</taxon>
        <taxon>Metazoa</taxon>
        <taxon>Ecdysozoa</taxon>
        <taxon>Nematoda</taxon>
        <taxon>Chromadorea</taxon>
        <taxon>Rhabditida</taxon>
        <taxon>Spirurina</taxon>
        <taxon>Ascaridomorpha</taxon>
        <taxon>Ascaridoidea</taxon>
        <taxon>Ascarididae</taxon>
        <taxon>Parascaris</taxon>
    </lineage>
</organism>
<accession>A0A915BIJ8</accession>
<dbReference type="Proteomes" id="UP000887569">
    <property type="component" value="Unplaced"/>
</dbReference>
<dbReference type="AlphaFoldDB" id="A0A915BIJ8"/>
<protein>
    <submittedName>
        <fullName evidence="2">Uncharacterized protein</fullName>
    </submittedName>
</protein>
<keyword evidence="1" id="KW-1185">Reference proteome</keyword>
<evidence type="ECO:0000313" key="2">
    <source>
        <dbReference type="WBParaSite" id="PgR042_g031_t01"/>
    </source>
</evidence>
<sequence length="97" mass="10918">EREGALTGTQGPRYARSRGTAASSLGFHLNVTPETMQRLQANIGSVLFDISLSSLFSSTTSDWARETKYKMNKRDYIKVKKHPLHRKGNHPQNQNTT</sequence>
<dbReference type="WBParaSite" id="PgR042_g031_t01">
    <property type="protein sequence ID" value="PgR042_g031_t01"/>
    <property type="gene ID" value="PgR042_g031"/>
</dbReference>
<evidence type="ECO:0000313" key="1">
    <source>
        <dbReference type="Proteomes" id="UP000887569"/>
    </source>
</evidence>